<comment type="caution">
    <text evidence="1">The sequence shown here is derived from an EMBL/GenBank/DDBJ whole genome shotgun (WGS) entry which is preliminary data.</text>
</comment>
<dbReference type="EMBL" id="JACHHB010000014">
    <property type="protein sequence ID" value="MBB5174535.1"/>
    <property type="molecule type" value="Genomic_DNA"/>
</dbReference>
<evidence type="ECO:0000313" key="2">
    <source>
        <dbReference type="Proteomes" id="UP000551878"/>
    </source>
</evidence>
<name>A0A840QT43_9BACI</name>
<sequence length="155" mass="17612">MKIQTQHLYHGSVLTQITEHHSFKALNKVDDIYGHYLVNHDTRLFVKYLTKEASPWNFQFHGNELEAIRNDIQAPVHVFLCLVCGEETICALDYQEFSNLIDVTSTERQVINVEVPPSGSMHVSGSLGELEQTIRHNSFPEKIFTNADEGAEVAK</sequence>
<reference evidence="1 2" key="1">
    <citation type="submission" date="2020-08" db="EMBL/GenBank/DDBJ databases">
        <title>Genomic Encyclopedia of Type Strains, Phase IV (KMG-IV): sequencing the most valuable type-strain genomes for metagenomic binning, comparative biology and taxonomic classification.</title>
        <authorList>
            <person name="Goeker M."/>
        </authorList>
    </citation>
    <scope>NUCLEOTIDE SEQUENCE [LARGE SCALE GENOMIC DNA]</scope>
    <source>
        <strain evidence="1 2">DSM 24696</strain>
    </source>
</reference>
<dbReference type="AlphaFoldDB" id="A0A840QT43"/>
<dbReference type="RefSeq" id="WP_184664954.1">
    <property type="nucleotide sequence ID" value="NZ_JACHHB010000014.1"/>
</dbReference>
<accession>A0A840QT43</accession>
<dbReference type="Proteomes" id="UP000551878">
    <property type="component" value="Unassembled WGS sequence"/>
</dbReference>
<evidence type="ECO:0000313" key="1">
    <source>
        <dbReference type="EMBL" id="MBB5174535.1"/>
    </source>
</evidence>
<gene>
    <name evidence="1" type="ORF">HNQ41_002752</name>
</gene>
<keyword evidence="2" id="KW-1185">Reference proteome</keyword>
<protein>
    <submittedName>
        <fullName evidence="1">Uncharacterized protein</fullName>
    </submittedName>
</protein>
<proteinExistence type="predicted"/>
<organism evidence="1 2">
    <name type="scientific">Texcoconibacillus texcoconensis</name>
    <dbReference type="NCBI Taxonomy" id="1095777"/>
    <lineage>
        <taxon>Bacteria</taxon>
        <taxon>Bacillati</taxon>
        <taxon>Bacillota</taxon>
        <taxon>Bacilli</taxon>
        <taxon>Bacillales</taxon>
        <taxon>Bacillaceae</taxon>
        <taxon>Texcoconibacillus</taxon>
    </lineage>
</organism>